<evidence type="ECO:0000256" key="1">
    <source>
        <dbReference type="SAM" id="Phobius"/>
    </source>
</evidence>
<dbReference type="EMBL" id="FTNM01000001">
    <property type="protein sequence ID" value="SIQ70573.1"/>
    <property type="molecule type" value="Genomic_DNA"/>
</dbReference>
<proteinExistence type="predicted"/>
<feature type="transmembrane region" description="Helical" evidence="1">
    <location>
        <begin position="106"/>
        <end position="126"/>
    </location>
</feature>
<keyword evidence="3" id="KW-1185">Reference proteome</keyword>
<dbReference type="Proteomes" id="UP000185924">
    <property type="component" value="Unassembled WGS sequence"/>
</dbReference>
<name>A0A1N6UY31_9BACT</name>
<accession>A0A1N6UY31</accession>
<feature type="transmembrane region" description="Helical" evidence="1">
    <location>
        <begin position="304"/>
        <end position="325"/>
    </location>
</feature>
<keyword evidence="1" id="KW-0812">Transmembrane</keyword>
<feature type="transmembrane region" description="Helical" evidence="1">
    <location>
        <begin position="237"/>
        <end position="254"/>
    </location>
</feature>
<dbReference type="AlphaFoldDB" id="A0A1N6UY31"/>
<evidence type="ECO:0000313" key="2">
    <source>
        <dbReference type="EMBL" id="SIQ70573.1"/>
    </source>
</evidence>
<reference evidence="3" key="1">
    <citation type="submission" date="2017-01" db="EMBL/GenBank/DDBJ databases">
        <authorList>
            <person name="Varghese N."/>
            <person name="Submissions S."/>
        </authorList>
    </citation>
    <scope>NUCLEOTIDE SEQUENCE [LARGE SCALE GENOMIC DNA]</scope>
    <source>
        <strain evidence="3">DM9</strain>
    </source>
</reference>
<keyword evidence="1" id="KW-1133">Transmembrane helix</keyword>
<feature type="transmembrane region" description="Helical" evidence="1">
    <location>
        <begin position="132"/>
        <end position="149"/>
    </location>
</feature>
<protein>
    <recommendedName>
        <fullName evidence="4">Glycosyltransferase RgtA/B/C/D-like domain-containing protein</fullName>
    </recommendedName>
</protein>
<evidence type="ECO:0000313" key="3">
    <source>
        <dbReference type="Proteomes" id="UP000185924"/>
    </source>
</evidence>
<dbReference type="STRING" id="1077936.SAMN05421545_1140"/>
<gene>
    <name evidence="2" type="ORF">SAMN05421545_1140</name>
</gene>
<feature type="transmembrane region" description="Helical" evidence="1">
    <location>
        <begin position="363"/>
        <end position="382"/>
    </location>
</feature>
<feature type="transmembrane region" description="Helical" evidence="1">
    <location>
        <begin position="266"/>
        <end position="284"/>
    </location>
</feature>
<feature type="transmembrane region" description="Helical" evidence="1">
    <location>
        <begin position="80"/>
        <end position="99"/>
    </location>
</feature>
<feature type="transmembrane region" description="Helical" evidence="1">
    <location>
        <begin position="156"/>
        <end position="189"/>
    </location>
</feature>
<feature type="transmembrane region" description="Helical" evidence="1">
    <location>
        <begin position="195"/>
        <end position="216"/>
    </location>
</feature>
<organism evidence="2 3">
    <name type="scientific">Pontibacter lucknowensis</name>
    <dbReference type="NCBI Taxonomy" id="1077936"/>
    <lineage>
        <taxon>Bacteria</taxon>
        <taxon>Pseudomonadati</taxon>
        <taxon>Bacteroidota</taxon>
        <taxon>Cytophagia</taxon>
        <taxon>Cytophagales</taxon>
        <taxon>Hymenobacteraceae</taxon>
        <taxon>Pontibacter</taxon>
    </lineage>
</organism>
<evidence type="ECO:0008006" key="4">
    <source>
        <dbReference type="Google" id="ProtNLM"/>
    </source>
</evidence>
<sequence length="390" mass="44592">MLLLLLYLATAAIILLRINAEGTGYISPDSTHYLGLAQNLKDGHGFYVTSATGTRTYFSTWPVGYPVLIYLFSELSTLDVYWSSKLLNFILLAIGFVFLRQLSRPYAFIIASVYATYTYMEVYSFTWSEAPFLLLGLLLAGITYQIFIGNWSGKNVVLLFAVCLALFLIRYIGAFSFAVPALLGLYFAYRGSYKPALYLFTSSIVLAMLAGAYLYINYRLSGFTTGFDRLEDETETIGAFIVMLFRGLLNEFLIIREYRPQNQPDYLLYVTATIQLAVLTFISFKIKKHYNFWQELRQNSFSMICIGIALLYLTAILALRFVSYFDALDYRLLSPFSFPLFIGLIYTFVALPDKHKDIVQAKYTLFAFFLLSLLLNLPKKFILQQLQQVL</sequence>
<keyword evidence="1" id="KW-0472">Membrane</keyword>
<feature type="transmembrane region" description="Helical" evidence="1">
    <location>
        <begin position="331"/>
        <end position="351"/>
    </location>
</feature>